<dbReference type="RefSeq" id="XP_034254902.1">
    <property type="nucleotide sequence ID" value="XM_034399011.1"/>
</dbReference>
<dbReference type="GeneID" id="117653376"/>
<organism evidence="3">
    <name type="scientific">Thrips palmi</name>
    <name type="common">Melon thrips</name>
    <dbReference type="NCBI Taxonomy" id="161013"/>
    <lineage>
        <taxon>Eukaryota</taxon>
        <taxon>Metazoa</taxon>
        <taxon>Ecdysozoa</taxon>
        <taxon>Arthropoda</taxon>
        <taxon>Hexapoda</taxon>
        <taxon>Insecta</taxon>
        <taxon>Pterygota</taxon>
        <taxon>Neoptera</taxon>
        <taxon>Paraneoptera</taxon>
        <taxon>Thysanoptera</taxon>
        <taxon>Terebrantia</taxon>
        <taxon>Thripoidea</taxon>
        <taxon>Thripidae</taxon>
        <taxon>Thrips</taxon>
    </lineage>
</organism>
<dbReference type="Proteomes" id="UP000515158">
    <property type="component" value="Unplaced"/>
</dbReference>
<accession>A0A6P9AA07</accession>
<reference evidence="3" key="1">
    <citation type="submission" date="2025-08" db="UniProtKB">
        <authorList>
            <consortium name="RefSeq"/>
        </authorList>
    </citation>
    <scope>IDENTIFICATION</scope>
    <source>
        <tissue evidence="3">Total insect</tissue>
    </source>
</reference>
<protein>
    <submittedName>
        <fullName evidence="3">Uncharacterized protein LOC117653376</fullName>
    </submittedName>
</protein>
<dbReference type="AlphaFoldDB" id="A0A6P9AA07"/>
<sequence length="198" mass="22598">MSHRDAFCSVYTKDYKWWEDVARPSPARGINIAEDPEKYDKFLSPEELKPGKYAEDTIQQLQQLWRQSVYKVDYCGASSPRAEGEASAGLFEEDALMDSLERALNPAVRKLLPPPDTTPVVFGFCPVRRFRAGRSFYMDAHSRSAFERLQRHVQAKGGSRLEAPPVHYPEPDYSTPPCRQGRAPPTPTWIHLRPDPYS</sequence>
<dbReference type="OrthoDB" id="10336102at2759"/>
<name>A0A6P9AA07_THRPL</name>
<dbReference type="KEGG" id="tpal:117653376"/>
<feature type="region of interest" description="Disordered" evidence="1">
    <location>
        <begin position="154"/>
        <end position="198"/>
    </location>
</feature>
<gene>
    <name evidence="3" type="primary">LOC117653376</name>
</gene>
<proteinExistence type="predicted"/>
<evidence type="ECO:0000313" key="3">
    <source>
        <dbReference type="RefSeq" id="XP_034254902.1"/>
    </source>
</evidence>
<evidence type="ECO:0000256" key="1">
    <source>
        <dbReference type="SAM" id="MobiDB-lite"/>
    </source>
</evidence>
<keyword evidence="2" id="KW-1185">Reference proteome</keyword>
<dbReference type="InParanoid" id="A0A6P9AA07"/>
<evidence type="ECO:0000313" key="2">
    <source>
        <dbReference type="Proteomes" id="UP000515158"/>
    </source>
</evidence>